<reference evidence="1" key="2">
    <citation type="submission" date="2023-04" db="EMBL/GenBank/DDBJ databases">
        <authorList>
            <person name="Bu L."/>
            <person name="Lu L."/>
            <person name="Laidemitt M.R."/>
            <person name="Zhang S.M."/>
            <person name="Mutuku M."/>
            <person name="Mkoji G."/>
            <person name="Steinauer M."/>
            <person name="Loker E.S."/>
        </authorList>
    </citation>
    <scope>NUCLEOTIDE SEQUENCE</scope>
    <source>
        <strain evidence="1">KasaAsao</strain>
        <tissue evidence="1">Whole Snail</tissue>
    </source>
</reference>
<accession>A0AAD8AWQ6</accession>
<dbReference type="AlphaFoldDB" id="A0AAD8AWQ6"/>
<comment type="caution">
    <text evidence="1">The sequence shown here is derived from an EMBL/GenBank/DDBJ whole genome shotgun (WGS) entry which is preliminary data.</text>
</comment>
<feature type="non-terminal residue" evidence="1">
    <location>
        <position position="62"/>
    </location>
</feature>
<proteinExistence type="predicted"/>
<name>A0AAD8AWQ6_BIOPF</name>
<keyword evidence="2" id="KW-1185">Reference proteome</keyword>
<evidence type="ECO:0000313" key="1">
    <source>
        <dbReference type="EMBL" id="KAK0043737.1"/>
    </source>
</evidence>
<gene>
    <name evidence="1" type="ORF">Bpfe_026792</name>
</gene>
<reference evidence="1" key="1">
    <citation type="journal article" date="2023" name="PLoS Negl. Trop. Dis.">
        <title>A genome sequence for Biomphalaria pfeifferi, the major vector snail for the human-infecting parasite Schistosoma mansoni.</title>
        <authorList>
            <person name="Bu L."/>
            <person name="Lu L."/>
            <person name="Laidemitt M.R."/>
            <person name="Zhang S.M."/>
            <person name="Mutuku M."/>
            <person name="Mkoji G."/>
            <person name="Steinauer M."/>
            <person name="Loker E.S."/>
        </authorList>
    </citation>
    <scope>NUCLEOTIDE SEQUENCE</scope>
    <source>
        <strain evidence="1">KasaAsao</strain>
    </source>
</reference>
<protein>
    <submittedName>
        <fullName evidence="1">Uncharacterized protein</fullName>
    </submittedName>
</protein>
<dbReference type="EMBL" id="JASAOG010000212">
    <property type="protein sequence ID" value="KAK0043737.1"/>
    <property type="molecule type" value="Genomic_DNA"/>
</dbReference>
<organism evidence="1 2">
    <name type="scientific">Biomphalaria pfeifferi</name>
    <name type="common">Bloodfluke planorb</name>
    <name type="synonym">Freshwater snail</name>
    <dbReference type="NCBI Taxonomy" id="112525"/>
    <lineage>
        <taxon>Eukaryota</taxon>
        <taxon>Metazoa</taxon>
        <taxon>Spiralia</taxon>
        <taxon>Lophotrochozoa</taxon>
        <taxon>Mollusca</taxon>
        <taxon>Gastropoda</taxon>
        <taxon>Heterobranchia</taxon>
        <taxon>Euthyneura</taxon>
        <taxon>Panpulmonata</taxon>
        <taxon>Hygrophila</taxon>
        <taxon>Lymnaeoidea</taxon>
        <taxon>Planorbidae</taxon>
        <taxon>Biomphalaria</taxon>
    </lineage>
</organism>
<evidence type="ECO:0000313" key="2">
    <source>
        <dbReference type="Proteomes" id="UP001233172"/>
    </source>
</evidence>
<dbReference type="Proteomes" id="UP001233172">
    <property type="component" value="Unassembled WGS sequence"/>
</dbReference>
<sequence length="62" mass="6968">MNINSLAAAISARHYATYTLSAPLRQIQGYWSYRFVSGTKPEMQRSASAFLEDERIVALDLS</sequence>